<evidence type="ECO:0000259" key="4">
    <source>
        <dbReference type="PROSITE" id="PS50835"/>
    </source>
</evidence>
<dbReference type="GO" id="GO:0019815">
    <property type="term" value="C:B cell receptor complex"/>
    <property type="evidence" value="ECO:0007669"/>
    <property type="project" value="TreeGrafter"/>
</dbReference>
<evidence type="ECO:0000313" key="5">
    <source>
        <dbReference type="Proteomes" id="UP000515152"/>
    </source>
</evidence>
<dbReference type="GO" id="GO:0009897">
    <property type="term" value="C:external side of plasma membrane"/>
    <property type="evidence" value="ECO:0007669"/>
    <property type="project" value="TreeGrafter"/>
</dbReference>
<evidence type="ECO:0000256" key="1">
    <source>
        <dbReference type="ARBA" id="ARBA00023319"/>
    </source>
</evidence>
<dbReference type="RefSeq" id="XP_042564791.1">
    <property type="nucleotide sequence ID" value="XM_042708857.1"/>
</dbReference>
<keyword evidence="5" id="KW-1185">Reference proteome</keyword>
<feature type="domain" description="Ig-like" evidence="4">
    <location>
        <begin position="50"/>
        <end position="137"/>
    </location>
</feature>
<dbReference type="SMART" id="SM00409">
    <property type="entry name" value="IG"/>
    <property type="match status" value="1"/>
</dbReference>
<protein>
    <submittedName>
        <fullName evidence="6">Uncharacterized protein LOC116222176 isoform X1</fullName>
    </submittedName>
</protein>
<keyword evidence="3" id="KW-0812">Transmembrane</keyword>
<dbReference type="InterPro" id="IPR003599">
    <property type="entry name" value="Ig_sub"/>
</dbReference>
<dbReference type="Proteomes" id="UP000515152">
    <property type="component" value="Chromosome 10"/>
</dbReference>
<feature type="region of interest" description="Disordered" evidence="2">
    <location>
        <begin position="252"/>
        <end position="295"/>
    </location>
</feature>
<evidence type="ECO:0000256" key="2">
    <source>
        <dbReference type="SAM" id="MobiDB-lite"/>
    </source>
</evidence>
<dbReference type="InterPro" id="IPR007110">
    <property type="entry name" value="Ig-like_dom"/>
</dbReference>
<name>A0A8M1KL56_CLUHA</name>
<evidence type="ECO:0000313" key="6">
    <source>
        <dbReference type="RefSeq" id="XP_042564791.1"/>
    </source>
</evidence>
<dbReference type="PANTHER" id="PTHR14334">
    <property type="entry name" value="B-CELL ANTIGEN RECEPTOR COMPLEX-ASSOCIATED PROTEIN"/>
    <property type="match status" value="1"/>
</dbReference>
<organism evidence="5 6">
    <name type="scientific">Clupea harengus</name>
    <name type="common">Atlantic herring</name>
    <dbReference type="NCBI Taxonomy" id="7950"/>
    <lineage>
        <taxon>Eukaryota</taxon>
        <taxon>Metazoa</taxon>
        <taxon>Chordata</taxon>
        <taxon>Craniata</taxon>
        <taxon>Vertebrata</taxon>
        <taxon>Euteleostomi</taxon>
        <taxon>Actinopterygii</taxon>
        <taxon>Neopterygii</taxon>
        <taxon>Teleostei</taxon>
        <taxon>Clupei</taxon>
        <taxon>Clupeiformes</taxon>
        <taxon>Clupeoidei</taxon>
        <taxon>Clupeidae</taxon>
        <taxon>Clupea</taxon>
    </lineage>
</organism>
<dbReference type="GO" id="GO:0030183">
    <property type="term" value="P:B cell differentiation"/>
    <property type="evidence" value="ECO:0007669"/>
    <property type="project" value="TreeGrafter"/>
</dbReference>
<dbReference type="GeneID" id="116222176"/>
<feature type="transmembrane region" description="Helical" evidence="3">
    <location>
        <begin position="183"/>
        <end position="206"/>
    </location>
</feature>
<evidence type="ECO:0000256" key="3">
    <source>
        <dbReference type="SAM" id="Phobius"/>
    </source>
</evidence>
<dbReference type="OrthoDB" id="8958081at2759"/>
<dbReference type="PROSITE" id="PS50835">
    <property type="entry name" value="IG_LIKE"/>
    <property type="match status" value="1"/>
</dbReference>
<feature type="compositionally biased region" description="Polar residues" evidence="2">
    <location>
        <begin position="266"/>
        <end position="281"/>
    </location>
</feature>
<keyword evidence="1" id="KW-0393">Immunoglobulin domain</keyword>
<dbReference type="Pfam" id="PF13927">
    <property type="entry name" value="Ig_3"/>
    <property type="match status" value="1"/>
</dbReference>
<keyword evidence="3" id="KW-1133">Transmembrane helix</keyword>
<reference evidence="6" key="1">
    <citation type="submission" date="2025-08" db="UniProtKB">
        <authorList>
            <consortium name="RefSeq"/>
        </authorList>
    </citation>
    <scope>IDENTIFICATION</scope>
</reference>
<sequence>MIMVFTGRHLLLSQRESKALVTASRMDHIHKMTLFLLIAGALVHTSYSEDEVTISLSPEFVKVISGSSLNLTCNFHMLNGSRVNWMFTKTIDTSNLQKLTLSHNEEDRIHQKKGKYWSRLTVRNVTVNDSGWYFCEVRVEIPILKNLGLSNGSQVIVDDTSTASTNMTVATPTSALCPPLSGVWIWVGAGTGVAVVISLILIWILWRRKRRLERENPLYENTTKVQTWAPKQPSPRPCVQTAQSRILTQNALKTPTQARAHEKSRIYQNTHPTTRSCTQKTEASRTRVQTESKTATYENVRAAKPARKHPNKVRPKV</sequence>
<accession>A0A8M1KL56</accession>
<dbReference type="GO" id="GO:0050853">
    <property type="term" value="P:B cell receptor signaling pathway"/>
    <property type="evidence" value="ECO:0007669"/>
    <property type="project" value="TreeGrafter"/>
</dbReference>
<proteinExistence type="predicted"/>
<keyword evidence="3" id="KW-0472">Membrane</keyword>
<dbReference type="AlphaFoldDB" id="A0A8M1KL56"/>
<gene>
    <name evidence="6" type="primary">LOC116222176</name>
</gene>